<dbReference type="AlphaFoldDB" id="A0A265UX00"/>
<dbReference type="CDD" id="cd03014">
    <property type="entry name" value="PRX_Atyp2cys"/>
    <property type="match status" value="1"/>
</dbReference>
<dbReference type="InterPro" id="IPR036249">
    <property type="entry name" value="Thioredoxin-like_sf"/>
</dbReference>
<dbReference type="PANTHER" id="PTHR43110">
    <property type="entry name" value="THIOL PEROXIDASE"/>
    <property type="match status" value="1"/>
</dbReference>
<dbReference type="InterPro" id="IPR050455">
    <property type="entry name" value="Tpx_Peroxidase_subfamily"/>
</dbReference>
<evidence type="ECO:0000256" key="4">
    <source>
        <dbReference type="ARBA" id="ARBA00023157"/>
    </source>
</evidence>
<dbReference type="SUPFAM" id="SSF52833">
    <property type="entry name" value="Thioredoxin-like"/>
    <property type="match status" value="1"/>
</dbReference>
<evidence type="ECO:0000256" key="1">
    <source>
        <dbReference type="ARBA" id="ARBA00022559"/>
    </source>
</evidence>
<dbReference type="EMBL" id="NGJN01000002">
    <property type="protein sequence ID" value="OZV69826.1"/>
    <property type="molecule type" value="Genomic_DNA"/>
</dbReference>
<reference evidence="8 9" key="1">
    <citation type="submission" date="2017-05" db="EMBL/GenBank/DDBJ databases">
        <title>The draft genome sequence of Idiomarina salinarum WNB302.</title>
        <authorList>
            <person name="Sun Y."/>
            <person name="Chen B."/>
            <person name="Du Z."/>
        </authorList>
    </citation>
    <scope>NUCLEOTIDE SEQUENCE [LARGE SCALE GENOMIC DNA]</scope>
    <source>
        <strain evidence="8 9">WNB302</strain>
    </source>
</reference>
<proteinExistence type="inferred from homology"/>
<evidence type="ECO:0000256" key="2">
    <source>
        <dbReference type="ARBA" id="ARBA00022862"/>
    </source>
</evidence>
<gene>
    <name evidence="6" type="primary">tpx</name>
    <name evidence="8" type="ORF">CA834_04170</name>
</gene>
<keyword evidence="9" id="KW-1185">Reference proteome</keyword>
<sequence>MAHITLGGTPVETVGTLPKIGSKAPDFKLTAIDLSTKTMADFAGHNLILNIFPSVNTGVCATSVRKFNEKASKLDNTKVLCISRDLPFAQDQFCAAEGLENVVMLSDFKTGKFGDTYGVTFSSGGFEGLHSRSIVVLNDKGEVIYTEQVGETGDEPDYGAALASLE</sequence>
<comment type="catalytic activity">
    <reaction evidence="6">
        <text>a hydroperoxide + [thioredoxin]-dithiol = an alcohol + [thioredoxin]-disulfide + H2O</text>
        <dbReference type="Rhea" id="RHEA:62620"/>
        <dbReference type="Rhea" id="RHEA-COMP:10698"/>
        <dbReference type="Rhea" id="RHEA-COMP:10700"/>
        <dbReference type="ChEBI" id="CHEBI:15377"/>
        <dbReference type="ChEBI" id="CHEBI:29950"/>
        <dbReference type="ChEBI" id="CHEBI:30879"/>
        <dbReference type="ChEBI" id="CHEBI:35924"/>
        <dbReference type="ChEBI" id="CHEBI:50058"/>
        <dbReference type="EC" id="1.11.1.24"/>
    </reaction>
</comment>
<comment type="caution">
    <text evidence="8">The sequence shown here is derived from an EMBL/GenBank/DDBJ whole genome shotgun (WGS) entry which is preliminary data.</text>
</comment>
<dbReference type="Gene3D" id="3.40.30.10">
    <property type="entry name" value="Glutaredoxin"/>
    <property type="match status" value="1"/>
</dbReference>
<evidence type="ECO:0000313" key="8">
    <source>
        <dbReference type="EMBL" id="OZV69826.1"/>
    </source>
</evidence>
<dbReference type="EC" id="1.11.1.24" evidence="6"/>
<comment type="subunit">
    <text evidence="6">Homodimer.</text>
</comment>
<keyword evidence="4 6" id="KW-1015">Disulfide bond</keyword>
<accession>A0A265UX00</accession>
<dbReference type="GO" id="GO:0008379">
    <property type="term" value="F:thioredoxin peroxidase activity"/>
    <property type="evidence" value="ECO:0007669"/>
    <property type="project" value="UniProtKB-UniRule"/>
</dbReference>
<dbReference type="Proteomes" id="UP000216840">
    <property type="component" value="Unassembled WGS sequence"/>
</dbReference>
<comment type="miscellaneous">
    <text evidence="6">The active site is a conserved redox-active cysteine residue, the peroxidatic cysteine (C(P)), which makes the nucleophilic attack on the peroxide substrate. The peroxide oxidizes the C(P)-SH to cysteine sulfenic acid (C(P)-SOH), which then reacts with another cysteine residue, the resolving cysteine (C(R)), to form a disulfide bridge. The disulfide is subsequently reduced by an appropriate electron donor to complete the catalytic cycle. In this atypical 2-Cys peroxiredoxin, C(R) is present in the same subunit to form an intramolecular disulfide. The disulfide is subsequently reduced by thioredoxin.</text>
</comment>
<organism evidence="8 9">
    <name type="scientific">Winogradskyella aurantia</name>
    <dbReference type="NCBI Taxonomy" id="1915063"/>
    <lineage>
        <taxon>Bacteria</taxon>
        <taxon>Pseudomonadati</taxon>
        <taxon>Bacteroidota</taxon>
        <taxon>Flavobacteriia</taxon>
        <taxon>Flavobacteriales</taxon>
        <taxon>Flavobacteriaceae</taxon>
        <taxon>Winogradskyella</taxon>
    </lineage>
</organism>
<protein>
    <recommendedName>
        <fullName evidence="6">Thiol peroxidase</fullName>
        <shortName evidence="6">Tpx</shortName>
        <ecNumber evidence="6">1.11.1.24</ecNumber>
    </recommendedName>
    <alternativeName>
        <fullName evidence="6">Peroxiredoxin tpx</fullName>
        <shortName evidence="6">Prx</shortName>
    </alternativeName>
    <alternativeName>
        <fullName evidence="6">Thioredoxin peroxidase</fullName>
    </alternativeName>
    <alternativeName>
        <fullName evidence="6">Thioredoxin-dependent peroxiredoxin</fullName>
    </alternativeName>
</protein>
<dbReference type="Pfam" id="PF08534">
    <property type="entry name" value="Redoxin"/>
    <property type="match status" value="1"/>
</dbReference>
<keyword evidence="5 6" id="KW-0676">Redox-active center</keyword>
<dbReference type="HAMAP" id="MF_00269">
    <property type="entry name" value="Tpx"/>
    <property type="match status" value="1"/>
</dbReference>
<dbReference type="OrthoDB" id="9781543at2"/>
<dbReference type="InterPro" id="IPR013740">
    <property type="entry name" value="Redoxin"/>
</dbReference>
<dbReference type="InterPro" id="IPR002065">
    <property type="entry name" value="TPX"/>
</dbReference>
<dbReference type="NCBIfam" id="NF001808">
    <property type="entry name" value="PRK00522.1"/>
    <property type="match status" value="1"/>
</dbReference>
<keyword evidence="2 6" id="KW-0049">Antioxidant</keyword>
<dbReference type="InterPro" id="IPR013766">
    <property type="entry name" value="Thioredoxin_domain"/>
</dbReference>
<keyword evidence="1 6" id="KW-0575">Peroxidase</keyword>
<evidence type="ECO:0000256" key="5">
    <source>
        <dbReference type="ARBA" id="ARBA00023284"/>
    </source>
</evidence>
<dbReference type="PROSITE" id="PS51352">
    <property type="entry name" value="THIOREDOXIN_2"/>
    <property type="match status" value="1"/>
</dbReference>
<dbReference type="PROSITE" id="PS01265">
    <property type="entry name" value="TPX"/>
    <property type="match status" value="1"/>
</dbReference>
<comment type="similarity">
    <text evidence="6">Belongs to the peroxiredoxin family. Tpx subfamily.</text>
</comment>
<dbReference type="InterPro" id="IPR018219">
    <property type="entry name" value="Tpx_CS"/>
</dbReference>
<evidence type="ECO:0000313" key="9">
    <source>
        <dbReference type="Proteomes" id="UP000216840"/>
    </source>
</evidence>
<name>A0A265UX00_9FLAO</name>
<dbReference type="RefSeq" id="WP_094967418.1">
    <property type="nucleotide sequence ID" value="NZ_NGJN01000002.1"/>
</dbReference>
<evidence type="ECO:0000256" key="3">
    <source>
        <dbReference type="ARBA" id="ARBA00023002"/>
    </source>
</evidence>
<feature type="domain" description="Thioredoxin" evidence="7">
    <location>
        <begin position="18"/>
        <end position="166"/>
    </location>
</feature>
<keyword evidence="3 6" id="KW-0560">Oxidoreductase</keyword>
<evidence type="ECO:0000259" key="7">
    <source>
        <dbReference type="PROSITE" id="PS51352"/>
    </source>
</evidence>
<feature type="active site" description="Cysteine sulfenic acid (-SOH) intermediate" evidence="6">
    <location>
        <position position="60"/>
    </location>
</feature>
<dbReference type="PANTHER" id="PTHR43110:SF1">
    <property type="entry name" value="THIOL PEROXIDASE"/>
    <property type="match status" value="1"/>
</dbReference>
<evidence type="ECO:0000256" key="6">
    <source>
        <dbReference type="HAMAP-Rule" id="MF_00269"/>
    </source>
</evidence>
<comment type="function">
    <text evidence="6">Thiol-specific peroxidase that catalyzes the reduction of hydrogen peroxide and organic hydroperoxides to water and alcohols, respectively. Plays a role in cell protection against oxidative stress by detoxifying peroxides.</text>
</comment>
<feature type="disulfide bond" description="Redox-active" evidence="6">
    <location>
        <begin position="60"/>
        <end position="94"/>
    </location>
</feature>